<proteinExistence type="predicted"/>
<dbReference type="OrthoDB" id="4424523at2759"/>
<organism evidence="1 2">
    <name type="scientific">Penicillium roqueforti (strain FM164)</name>
    <dbReference type="NCBI Taxonomy" id="1365484"/>
    <lineage>
        <taxon>Eukaryota</taxon>
        <taxon>Fungi</taxon>
        <taxon>Dikarya</taxon>
        <taxon>Ascomycota</taxon>
        <taxon>Pezizomycotina</taxon>
        <taxon>Eurotiomycetes</taxon>
        <taxon>Eurotiomycetidae</taxon>
        <taxon>Eurotiales</taxon>
        <taxon>Aspergillaceae</taxon>
        <taxon>Penicillium</taxon>
    </lineage>
</organism>
<dbReference type="STRING" id="1365484.W6QL01"/>
<dbReference type="Proteomes" id="UP000030686">
    <property type="component" value="Unassembled WGS sequence"/>
</dbReference>
<name>W6QL01_PENRF</name>
<dbReference type="EMBL" id="HG792017">
    <property type="protein sequence ID" value="CDM34854.1"/>
    <property type="molecule type" value="Genomic_DNA"/>
</dbReference>
<sequence length="112" mass="12837">MKEVNYIAHAPSWAKKLASEPPPRKILLIDVNFTGESYAKNTRAHKLNSPKAWLRKDGHRAWGFAIYRSTYQSDADWKEFMRRLLADTTESLEDMAGPDLLDNLALTVFDDP</sequence>
<reference evidence="1" key="1">
    <citation type="journal article" date="2014" name="Nat. Commun.">
        <title>Multiple recent horizontal transfers of a large genomic region in cheese making fungi.</title>
        <authorList>
            <person name="Cheeseman K."/>
            <person name="Ropars J."/>
            <person name="Renault P."/>
            <person name="Dupont J."/>
            <person name="Gouzy J."/>
            <person name="Branca A."/>
            <person name="Abraham A.L."/>
            <person name="Ceppi M."/>
            <person name="Conseiller E."/>
            <person name="Debuchy R."/>
            <person name="Malagnac F."/>
            <person name="Goarin A."/>
            <person name="Silar P."/>
            <person name="Lacoste S."/>
            <person name="Sallet E."/>
            <person name="Bensimon A."/>
            <person name="Giraud T."/>
            <person name="Brygoo Y."/>
        </authorList>
    </citation>
    <scope>NUCLEOTIDE SEQUENCE [LARGE SCALE GENOMIC DNA]</scope>
    <source>
        <strain evidence="1">FM164</strain>
    </source>
</reference>
<dbReference type="AlphaFoldDB" id="W6QL01"/>
<protein>
    <submittedName>
        <fullName evidence="1">Genomic scaffold, ProqFM164S03</fullName>
    </submittedName>
</protein>
<evidence type="ECO:0000313" key="1">
    <source>
        <dbReference type="EMBL" id="CDM34854.1"/>
    </source>
</evidence>
<keyword evidence="2" id="KW-1185">Reference proteome</keyword>
<evidence type="ECO:0000313" key="2">
    <source>
        <dbReference type="Proteomes" id="UP000030686"/>
    </source>
</evidence>
<accession>W6QL01</accession>
<gene>
    <name evidence="1" type="ORF">PROQFM164_S03g001581</name>
</gene>